<reference evidence="2 3" key="1">
    <citation type="journal article" date="2018" name="PLoS Genet.">
        <title>Population sequencing reveals clonal diversity and ancestral inbreeding in the grapevine cultivar Chardonnay.</title>
        <authorList>
            <person name="Roach M.J."/>
            <person name="Johnson D.L."/>
            <person name="Bohlmann J."/>
            <person name="van Vuuren H.J."/>
            <person name="Jones S.J."/>
            <person name="Pretorius I.S."/>
            <person name="Schmidt S.A."/>
            <person name="Borneman A.R."/>
        </authorList>
    </citation>
    <scope>NUCLEOTIDE SEQUENCE [LARGE SCALE GENOMIC DNA]</scope>
    <source>
        <strain evidence="3">cv. Chardonnay</strain>
        <tissue evidence="2">Leaf</tissue>
    </source>
</reference>
<protein>
    <submittedName>
        <fullName evidence="2">Uncharacterized protein</fullName>
    </submittedName>
</protein>
<evidence type="ECO:0000256" key="1">
    <source>
        <dbReference type="SAM" id="SignalP"/>
    </source>
</evidence>
<sequence length="168" mass="18613">MEILSSNCLLIILLCFVAGVTQIDAESRTCTNRNSPCFLKRITCPSECPTSSSTNSKAKVCYINCNSPLCQAECKNRKANCNSPGAACLDPRFIGRDGIVFYFHGKRNEHFSLVSDLNLQINAHFIGLRPAGEPGTILGFKLWESLLTPTASLWRLPELWPGMMRLTI</sequence>
<dbReference type="AlphaFoldDB" id="A0A438DLV0"/>
<dbReference type="PANTHER" id="PTHR31656">
    <property type="entry name" value="ROOT CAP DOMAIN-CONTAINING PROTEIN"/>
    <property type="match status" value="1"/>
</dbReference>
<proteinExistence type="predicted"/>
<keyword evidence="1" id="KW-0732">Signal</keyword>
<evidence type="ECO:0000313" key="2">
    <source>
        <dbReference type="EMBL" id="RVW36432.1"/>
    </source>
</evidence>
<comment type="caution">
    <text evidence="2">The sequence shown here is derived from an EMBL/GenBank/DDBJ whole genome shotgun (WGS) entry which is preliminary data.</text>
</comment>
<dbReference type="Proteomes" id="UP000288805">
    <property type="component" value="Unassembled WGS sequence"/>
</dbReference>
<feature type="chain" id="PRO_5019557607" evidence="1">
    <location>
        <begin position="26"/>
        <end position="168"/>
    </location>
</feature>
<accession>A0A438DLV0</accession>
<organism evidence="2 3">
    <name type="scientific">Vitis vinifera</name>
    <name type="common">Grape</name>
    <dbReference type="NCBI Taxonomy" id="29760"/>
    <lineage>
        <taxon>Eukaryota</taxon>
        <taxon>Viridiplantae</taxon>
        <taxon>Streptophyta</taxon>
        <taxon>Embryophyta</taxon>
        <taxon>Tracheophyta</taxon>
        <taxon>Spermatophyta</taxon>
        <taxon>Magnoliopsida</taxon>
        <taxon>eudicotyledons</taxon>
        <taxon>Gunneridae</taxon>
        <taxon>Pentapetalae</taxon>
        <taxon>rosids</taxon>
        <taxon>Vitales</taxon>
        <taxon>Vitaceae</taxon>
        <taxon>Viteae</taxon>
        <taxon>Vitis</taxon>
    </lineage>
</organism>
<evidence type="ECO:0000313" key="3">
    <source>
        <dbReference type="Proteomes" id="UP000288805"/>
    </source>
</evidence>
<dbReference type="EMBL" id="QGNW01001571">
    <property type="protein sequence ID" value="RVW36432.1"/>
    <property type="molecule type" value="Genomic_DNA"/>
</dbReference>
<gene>
    <name evidence="2" type="ORF">CK203_074773</name>
</gene>
<name>A0A438DLV0_VITVI</name>
<feature type="signal peptide" evidence="1">
    <location>
        <begin position="1"/>
        <end position="25"/>
    </location>
</feature>